<reference evidence="1" key="1">
    <citation type="journal article" date="2020" name="Fungal Divers.">
        <title>Resolving the Mortierellaceae phylogeny through synthesis of multi-gene phylogenetics and phylogenomics.</title>
        <authorList>
            <person name="Vandepol N."/>
            <person name="Liber J."/>
            <person name="Desiro A."/>
            <person name="Na H."/>
            <person name="Kennedy M."/>
            <person name="Barry K."/>
            <person name="Grigoriev I.V."/>
            <person name="Miller A.N."/>
            <person name="O'Donnell K."/>
            <person name="Stajich J.E."/>
            <person name="Bonito G."/>
        </authorList>
    </citation>
    <scope>NUCLEOTIDE SEQUENCE</scope>
    <source>
        <strain evidence="1">NRRL 28262</strain>
    </source>
</reference>
<evidence type="ECO:0000313" key="2">
    <source>
        <dbReference type="Proteomes" id="UP001194580"/>
    </source>
</evidence>
<protein>
    <submittedName>
        <fullName evidence="1">Uncharacterized protein</fullName>
    </submittedName>
</protein>
<dbReference type="EMBL" id="JAAAIL010001841">
    <property type="protein sequence ID" value="KAG0264219.1"/>
    <property type="molecule type" value="Genomic_DNA"/>
</dbReference>
<proteinExistence type="predicted"/>
<keyword evidence="2" id="KW-1185">Reference proteome</keyword>
<organism evidence="1 2">
    <name type="scientific">Linnemannia exigua</name>
    <dbReference type="NCBI Taxonomy" id="604196"/>
    <lineage>
        <taxon>Eukaryota</taxon>
        <taxon>Fungi</taxon>
        <taxon>Fungi incertae sedis</taxon>
        <taxon>Mucoromycota</taxon>
        <taxon>Mortierellomycotina</taxon>
        <taxon>Mortierellomycetes</taxon>
        <taxon>Mortierellales</taxon>
        <taxon>Mortierellaceae</taxon>
        <taxon>Linnemannia</taxon>
    </lineage>
</organism>
<dbReference type="AlphaFoldDB" id="A0AAD4D4H0"/>
<name>A0AAD4D4H0_9FUNG</name>
<evidence type="ECO:0000313" key="1">
    <source>
        <dbReference type="EMBL" id="KAG0264219.1"/>
    </source>
</evidence>
<sequence>MPTTRLLKIPELVSLIGQHLDRNDFTICIRVNKPWFDAFCPMLYHTIVVADFDIYTHASGAAFTALTGTTYTATTITAVAHQAASQPPAEDSSTPLPLSISIDEKERVKKDIGYGGSRIHKYSRLIRSITVANIHSLTYLGEEAVNLTHIAVRSDLTTNIHFKPAFQDSVERRSWNGFWDQYRKGEVIIPIWVSLIERNPDLQSVHIDLNYCDPGTEKIIHALSQAKQLEVVSLWGMTQIDTIKLLLDQCPHIRSLKTSSGYRAQASLSGPDQIFKLDDVGTPTKIRSLNIRTSESWPIHVLRRCPDLEVLTITVFATSDAFVTLVQEVTQLALAKFFVLRGLTFVVRSRDYTTNAPIPIGDRKDIITNLLNSCCAQLTSLTITDSLRILVPIMDQLDPILWSRLEEFRYTHGGSRPSRLAQPTSRLCDLLALCPNLRVFEVSYTPVTAPELLKVHPICLHSLVSLKLIVSADHFHTRPLSGNPQYPHAAPPAWLPAPISQEEAQMATMGQFELPPNLPQAPVPMHSAMSSTNAISKMVTDQAKEVNQKIVKFTQLRSLQFGSKIESSDIMYIPFPPLKGLDECVRTFKEGLPRLVSLQVKDVSYD</sequence>
<comment type="caution">
    <text evidence="1">The sequence shown here is derived from an EMBL/GenBank/DDBJ whole genome shotgun (WGS) entry which is preliminary data.</text>
</comment>
<dbReference type="Gene3D" id="3.80.10.10">
    <property type="entry name" value="Ribonuclease Inhibitor"/>
    <property type="match status" value="1"/>
</dbReference>
<accession>A0AAD4D4H0</accession>
<dbReference type="SUPFAM" id="SSF52047">
    <property type="entry name" value="RNI-like"/>
    <property type="match status" value="1"/>
</dbReference>
<gene>
    <name evidence="1" type="ORF">BGZ95_003640</name>
</gene>
<dbReference type="InterPro" id="IPR032675">
    <property type="entry name" value="LRR_dom_sf"/>
</dbReference>
<dbReference type="Proteomes" id="UP001194580">
    <property type="component" value="Unassembled WGS sequence"/>
</dbReference>